<dbReference type="AlphaFoldDB" id="A0A4U0VP71"/>
<comment type="caution">
    <text evidence="1">The sequence shown here is derived from an EMBL/GenBank/DDBJ whole genome shotgun (WGS) entry which is preliminary data.</text>
</comment>
<keyword evidence="2" id="KW-1185">Reference proteome</keyword>
<proteinExistence type="predicted"/>
<protein>
    <submittedName>
        <fullName evidence="1">Uncharacterized protein</fullName>
    </submittedName>
</protein>
<dbReference type="EMBL" id="NAJQ01001938">
    <property type="protein sequence ID" value="TKA50822.1"/>
    <property type="molecule type" value="Genomic_DNA"/>
</dbReference>
<sequence length="69" mass="7599">MSRVPTLEDAETARSNSETIRGHEVGCGMCRARREAECPVRKKIVEELLERAVSASRRRGGEGLEGGEQ</sequence>
<feature type="non-terminal residue" evidence="1">
    <location>
        <position position="69"/>
    </location>
</feature>
<dbReference type="Proteomes" id="UP000309340">
    <property type="component" value="Unassembled WGS sequence"/>
</dbReference>
<evidence type="ECO:0000313" key="2">
    <source>
        <dbReference type="Proteomes" id="UP000309340"/>
    </source>
</evidence>
<accession>A0A4U0VP71</accession>
<evidence type="ECO:0000313" key="1">
    <source>
        <dbReference type="EMBL" id="TKA50822.1"/>
    </source>
</evidence>
<name>A0A4U0VP71_9PEZI</name>
<organism evidence="1 2">
    <name type="scientific">Friedmanniomyces simplex</name>
    <dbReference type="NCBI Taxonomy" id="329884"/>
    <lineage>
        <taxon>Eukaryota</taxon>
        <taxon>Fungi</taxon>
        <taxon>Dikarya</taxon>
        <taxon>Ascomycota</taxon>
        <taxon>Pezizomycotina</taxon>
        <taxon>Dothideomycetes</taxon>
        <taxon>Dothideomycetidae</taxon>
        <taxon>Mycosphaerellales</taxon>
        <taxon>Teratosphaeriaceae</taxon>
        <taxon>Friedmanniomyces</taxon>
    </lineage>
</organism>
<gene>
    <name evidence="1" type="ORF">B0A55_13672</name>
</gene>
<reference evidence="1 2" key="1">
    <citation type="submission" date="2017-03" db="EMBL/GenBank/DDBJ databases">
        <title>Genomes of endolithic fungi from Antarctica.</title>
        <authorList>
            <person name="Coleine C."/>
            <person name="Masonjones S."/>
            <person name="Stajich J.E."/>
        </authorList>
    </citation>
    <scope>NUCLEOTIDE SEQUENCE [LARGE SCALE GENOMIC DNA]</scope>
    <source>
        <strain evidence="1 2">CCFEE 5184</strain>
    </source>
</reference>